<dbReference type="PROSITE" id="PS00627">
    <property type="entry name" value="GHMP_KINASES_ATP"/>
    <property type="match status" value="1"/>
</dbReference>
<keyword evidence="6 11" id="KW-0418">Kinase</keyword>
<dbReference type="NCBIfam" id="TIGR00131">
    <property type="entry name" value="gal_kin"/>
    <property type="match status" value="1"/>
</dbReference>
<evidence type="ECO:0000256" key="10">
    <source>
        <dbReference type="ARBA" id="ARBA00023277"/>
    </source>
</evidence>
<keyword evidence="7 11" id="KW-0067">ATP-binding</keyword>
<keyword evidence="16" id="KW-0614">Plasmid</keyword>
<keyword evidence="2 11" id="KW-0963">Cytoplasm</keyword>
<evidence type="ECO:0000259" key="14">
    <source>
        <dbReference type="Pfam" id="PF08544"/>
    </source>
</evidence>
<dbReference type="KEGG" id="fax:FUAX_46520"/>
<dbReference type="Gene3D" id="3.30.70.890">
    <property type="entry name" value="GHMP kinase, C-terminal domain"/>
    <property type="match status" value="1"/>
</dbReference>
<dbReference type="PROSITE" id="PS00106">
    <property type="entry name" value="GALACTOKINASE"/>
    <property type="match status" value="1"/>
</dbReference>
<protein>
    <recommendedName>
        <fullName evidence="11 12">Galactokinase</fullName>
        <ecNumber evidence="11 12">2.7.1.6</ecNumber>
    </recommendedName>
    <alternativeName>
        <fullName evidence="11">Galactose kinase</fullName>
    </alternativeName>
</protein>
<dbReference type="GO" id="GO:0005829">
    <property type="term" value="C:cytosol"/>
    <property type="evidence" value="ECO:0007669"/>
    <property type="project" value="TreeGrafter"/>
</dbReference>
<evidence type="ECO:0000256" key="2">
    <source>
        <dbReference type="ARBA" id="ARBA00022490"/>
    </source>
</evidence>
<evidence type="ECO:0000313" key="17">
    <source>
        <dbReference type="Proteomes" id="UP001348817"/>
    </source>
</evidence>
<feature type="binding site" evidence="11">
    <location>
        <begin position="120"/>
        <end position="126"/>
    </location>
    <ligand>
        <name>ATP</name>
        <dbReference type="ChEBI" id="CHEBI:30616"/>
    </ligand>
</feature>
<dbReference type="SUPFAM" id="SSF54211">
    <property type="entry name" value="Ribosomal protein S5 domain 2-like"/>
    <property type="match status" value="1"/>
</dbReference>
<comment type="function">
    <text evidence="11">Catalyzes the transfer of the gamma-phosphate of ATP to D-galactose to form alpha-D-galactose-1-phosphate (Gal-1-P).</text>
</comment>
<comment type="similarity">
    <text evidence="1 11">Belongs to the GHMP kinase family. GalK subfamily.</text>
</comment>
<keyword evidence="8 11" id="KW-0460">Magnesium</keyword>
<dbReference type="FunFam" id="3.30.70.890:FF:000001">
    <property type="entry name" value="Galactokinase"/>
    <property type="match status" value="1"/>
</dbReference>
<dbReference type="Pfam" id="PF00288">
    <property type="entry name" value="GHMP_kinases_N"/>
    <property type="match status" value="1"/>
</dbReference>
<dbReference type="RefSeq" id="WP_338395362.1">
    <property type="nucleotide sequence ID" value="NZ_AP025317.1"/>
</dbReference>
<geneLocation type="plasmid" evidence="16 17">
    <name>pFA3</name>
</geneLocation>
<reference evidence="16 17" key="1">
    <citation type="submission" date="2021-12" db="EMBL/GenBank/DDBJ databases">
        <title>Genome sequencing of bacteria with rrn-lacking chromosome and rrn-plasmid.</title>
        <authorList>
            <person name="Anda M."/>
            <person name="Iwasaki W."/>
        </authorList>
    </citation>
    <scope>NUCLEOTIDE SEQUENCE [LARGE SCALE GENOMIC DNA]</scope>
    <source>
        <strain evidence="16 17">DSM 100852</strain>
        <plasmid evidence="16 17">pFA3</plasmid>
    </source>
</reference>
<feature type="binding site" evidence="11">
    <location>
        <position position="126"/>
    </location>
    <ligand>
        <name>Mg(2+)</name>
        <dbReference type="ChEBI" id="CHEBI:18420"/>
    </ligand>
</feature>
<dbReference type="Pfam" id="PF08544">
    <property type="entry name" value="GHMP_kinases_C"/>
    <property type="match status" value="1"/>
</dbReference>
<evidence type="ECO:0000256" key="9">
    <source>
        <dbReference type="ARBA" id="ARBA00023144"/>
    </source>
</evidence>
<dbReference type="PANTHER" id="PTHR10457:SF7">
    <property type="entry name" value="GALACTOKINASE-RELATED"/>
    <property type="match status" value="1"/>
</dbReference>
<evidence type="ECO:0000256" key="1">
    <source>
        <dbReference type="ARBA" id="ARBA00006566"/>
    </source>
</evidence>
<dbReference type="SUPFAM" id="SSF55060">
    <property type="entry name" value="GHMP Kinase, C-terminal domain"/>
    <property type="match status" value="1"/>
</dbReference>
<dbReference type="InterPro" id="IPR019539">
    <property type="entry name" value="GalKase_N"/>
</dbReference>
<dbReference type="HAMAP" id="MF_00246">
    <property type="entry name" value="Galactokinase"/>
    <property type="match status" value="1"/>
</dbReference>
<feature type="domain" description="Galactokinase N-terminal" evidence="15">
    <location>
        <begin position="10"/>
        <end position="57"/>
    </location>
</feature>
<dbReference type="PIRSF" id="PIRSF000530">
    <property type="entry name" value="Galactokinase"/>
    <property type="match status" value="1"/>
</dbReference>
<feature type="binding site" evidence="11">
    <location>
        <begin position="33"/>
        <end position="36"/>
    </location>
    <ligand>
        <name>substrate</name>
    </ligand>
</feature>
<accession>A0AAU9DLZ7</accession>
<dbReference type="InterPro" id="IPR006203">
    <property type="entry name" value="GHMP_knse_ATP-bd_CS"/>
</dbReference>
<keyword evidence="17" id="KW-1185">Reference proteome</keyword>
<dbReference type="InterPro" id="IPR000705">
    <property type="entry name" value="Galactokinase"/>
</dbReference>
<feature type="binding site" evidence="11">
    <location>
        <position position="220"/>
    </location>
    <ligand>
        <name>substrate</name>
    </ligand>
</feature>
<gene>
    <name evidence="11" type="primary">galK</name>
    <name evidence="16" type="ORF">FUAX_46520</name>
</gene>
<dbReference type="Proteomes" id="UP001348817">
    <property type="component" value="Plasmid pFA3"/>
</dbReference>
<evidence type="ECO:0000256" key="12">
    <source>
        <dbReference type="NCBIfam" id="TIGR00131"/>
    </source>
</evidence>
<evidence type="ECO:0000256" key="8">
    <source>
        <dbReference type="ARBA" id="ARBA00022842"/>
    </source>
</evidence>
<keyword evidence="9 11" id="KW-0299">Galactose metabolism</keyword>
<proteinExistence type="inferred from homology"/>
<feature type="binding site" evidence="11">
    <location>
        <position position="158"/>
    </location>
    <ligand>
        <name>Mg(2+)</name>
        <dbReference type="ChEBI" id="CHEBI:18420"/>
    </ligand>
</feature>
<dbReference type="GO" id="GO:0006012">
    <property type="term" value="P:galactose metabolic process"/>
    <property type="evidence" value="ECO:0007669"/>
    <property type="project" value="UniProtKB-UniRule"/>
</dbReference>
<evidence type="ECO:0000256" key="6">
    <source>
        <dbReference type="ARBA" id="ARBA00022777"/>
    </source>
</evidence>
<evidence type="ECO:0000256" key="4">
    <source>
        <dbReference type="ARBA" id="ARBA00022723"/>
    </source>
</evidence>
<feature type="site" description="Transition state stabilizer" evidence="11">
    <location>
        <position position="27"/>
    </location>
</feature>
<dbReference type="GO" id="GO:0000287">
    <property type="term" value="F:magnesium ion binding"/>
    <property type="evidence" value="ECO:0007669"/>
    <property type="project" value="UniProtKB-UniRule"/>
</dbReference>
<keyword evidence="5 11" id="KW-0547">Nucleotide-binding</keyword>
<dbReference type="InterPro" id="IPR020568">
    <property type="entry name" value="Ribosomal_Su5_D2-typ_SF"/>
</dbReference>
<keyword evidence="3 11" id="KW-0808">Transferase</keyword>
<dbReference type="InterPro" id="IPR006206">
    <property type="entry name" value="Mevalonate/galactokinase"/>
</dbReference>
<dbReference type="InterPro" id="IPR036554">
    <property type="entry name" value="GHMP_kinase_C_sf"/>
</dbReference>
<evidence type="ECO:0000256" key="5">
    <source>
        <dbReference type="ARBA" id="ARBA00022741"/>
    </source>
</evidence>
<feature type="binding site" evidence="11">
    <location>
        <position position="67"/>
    </location>
    <ligand>
        <name>ATP</name>
        <dbReference type="ChEBI" id="CHEBI:30616"/>
    </ligand>
</feature>
<dbReference type="InterPro" id="IPR014721">
    <property type="entry name" value="Ribsml_uS5_D2-typ_fold_subgr"/>
</dbReference>
<dbReference type="GO" id="GO:0005524">
    <property type="term" value="F:ATP binding"/>
    <property type="evidence" value="ECO:0007669"/>
    <property type="project" value="UniProtKB-UniRule"/>
</dbReference>
<feature type="domain" description="GHMP kinase N-terminal" evidence="13">
    <location>
        <begin position="90"/>
        <end position="177"/>
    </location>
</feature>
<dbReference type="EMBL" id="AP025317">
    <property type="protein sequence ID" value="BDD12220.1"/>
    <property type="molecule type" value="Genomic_DNA"/>
</dbReference>
<dbReference type="InterPro" id="IPR006204">
    <property type="entry name" value="GHMP_kinase_N_dom"/>
</dbReference>
<evidence type="ECO:0000256" key="7">
    <source>
        <dbReference type="ARBA" id="ARBA00022840"/>
    </source>
</evidence>
<dbReference type="FunFam" id="3.30.230.10:FF:000017">
    <property type="entry name" value="Galactokinase"/>
    <property type="match status" value="1"/>
</dbReference>
<sequence>MIDTKVLGDKFQQLYGSTPIIARSAGRVNLIGEHTDYNDGFVLPAAIDKEIVFALAKNNSDTCRLYSVDLDDSAEFSISAPAKTDKAWANYVVGVAAEMMAIGAEIGGFDCVFGGDVPLGAGLSSSAALECALANGLNELFGCGFDKLTLVKSAQKAEHNYAGVKCGIMDQFASVFGTAGHCVRLDCRTLEYSYFPLNIDGYKLVLCDTNVKHSLASSEYNTRREQCESGVEILKKYQPEIANLRDVSLELLQAHKDEMDPVIYKRCEYVVKENARVVKACEHLDAGNLEAFGEQMYLSHEGLSNDYEVSCPELDFLVEQTRNNANVLGSRMMGGGFGGCTINLVKEEAIESFVAETAEAYQKAMGKEMKSYTVVIGDGARVEQAPVC</sequence>
<keyword evidence="10 11" id="KW-0119">Carbohydrate metabolism</keyword>
<comment type="catalytic activity">
    <reaction evidence="11">
        <text>alpha-D-galactose + ATP = alpha-D-galactose 1-phosphate + ADP + H(+)</text>
        <dbReference type="Rhea" id="RHEA:13553"/>
        <dbReference type="ChEBI" id="CHEBI:15378"/>
        <dbReference type="ChEBI" id="CHEBI:28061"/>
        <dbReference type="ChEBI" id="CHEBI:30616"/>
        <dbReference type="ChEBI" id="CHEBI:58336"/>
        <dbReference type="ChEBI" id="CHEBI:456216"/>
        <dbReference type="EC" id="2.7.1.6"/>
    </reaction>
</comment>
<organism evidence="16 17">
    <name type="scientific">Fulvitalea axinellae</name>
    <dbReference type="NCBI Taxonomy" id="1182444"/>
    <lineage>
        <taxon>Bacteria</taxon>
        <taxon>Pseudomonadati</taxon>
        <taxon>Bacteroidota</taxon>
        <taxon>Cytophagia</taxon>
        <taxon>Cytophagales</taxon>
        <taxon>Persicobacteraceae</taxon>
        <taxon>Fulvitalea</taxon>
    </lineage>
</organism>
<dbReference type="PRINTS" id="PR00959">
    <property type="entry name" value="MEVGALKINASE"/>
</dbReference>
<dbReference type="GO" id="GO:0004335">
    <property type="term" value="F:galactokinase activity"/>
    <property type="evidence" value="ECO:0007669"/>
    <property type="project" value="UniProtKB-UniRule"/>
</dbReference>
<evidence type="ECO:0000313" key="16">
    <source>
        <dbReference type="EMBL" id="BDD12220.1"/>
    </source>
</evidence>
<dbReference type="InterPro" id="IPR019741">
    <property type="entry name" value="Galactokinase_CS"/>
</dbReference>
<dbReference type="Pfam" id="PF10509">
    <property type="entry name" value="GalKase_gal_bdg"/>
    <property type="match status" value="1"/>
</dbReference>
<comment type="subcellular location">
    <subcellularLocation>
        <location evidence="11">Cytoplasm</location>
    </subcellularLocation>
</comment>
<evidence type="ECO:0000256" key="3">
    <source>
        <dbReference type="ARBA" id="ARBA00022679"/>
    </source>
</evidence>
<dbReference type="PANTHER" id="PTHR10457">
    <property type="entry name" value="MEVALONATE KINASE/GALACTOKINASE"/>
    <property type="match status" value="1"/>
</dbReference>
<dbReference type="Gene3D" id="3.30.230.10">
    <property type="match status" value="1"/>
</dbReference>
<evidence type="ECO:0000259" key="15">
    <source>
        <dbReference type="Pfam" id="PF10509"/>
    </source>
</evidence>
<dbReference type="InterPro" id="IPR013750">
    <property type="entry name" value="GHMP_kinase_C_dom"/>
</dbReference>
<evidence type="ECO:0000259" key="13">
    <source>
        <dbReference type="Pfam" id="PF00288"/>
    </source>
</evidence>
<keyword evidence="4 11" id="KW-0479">Metal-binding</keyword>
<dbReference type="PRINTS" id="PR00473">
    <property type="entry name" value="GALCTOKINASE"/>
</dbReference>
<dbReference type="InterPro" id="IPR022963">
    <property type="entry name" value="Galactokinase_bac"/>
</dbReference>
<feature type="active site" description="Proton acceptor" evidence="11">
    <location>
        <position position="170"/>
    </location>
</feature>
<dbReference type="AlphaFoldDB" id="A0AAU9DLZ7"/>
<comment type="pathway">
    <text evidence="11">Carbohydrate metabolism; galactose metabolism.</text>
</comment>
<dbReference type="EC" id="2.7.1.6" evidence="11 12"/>
<name>A0AAU9DLZ7_9BACT</name>
<evidence type="ECO:0000256" key="11">
    <source>
        <dbReference type="HAMAP-Rule" id="MF_00246"/>
    </source>
</evidence>
<feature type="domain" description="GHMP kinase C-terminal" evidence="14">
    <location>
        <begin position="284"/>
        <end position="355"/>
    </location>
</feature>